<dbReference type="PANTHER" id="PTHR23021">
    <property type="entry name" value="SERPENTINE RECEPTOR, CLASS T"/>
    <property type="match status" value="1"/>
</dbReference>
<dbReference type="AlphaFoldDB" id="A0AAD4N8M4"/>
<feature type="domain" description="7TM GPCR serpentine receptor class x (Srx)" evidence="2">
    <location>
        <begin position="12"/>
        <end position="237"/>
    </location>
</feature>
<feature type="transmembrane region" description="Helical" evidence="1">
    <location>
        <begin position="36"/>
        <end position="62"/>
    </location>
</feature>
<feature type="transmembrane region" description="Helical" evidence="1">
    <location>
        <begin position="417"/>
        <end position="442"/>
    </location>
</feature>
<keyword evidence="4" id="KW-1185">Reference proteome</keyword>
<dbReference type="InterPro" id="IPR019425">
    <property type="entry name" value="7TM_GPCR_serpentine_rcpt_Srt"/>
</dbReference>
<dbReference type="SUPFAM" id="SSF81321">
    <property type="entry name" value="Family A G protein-coupled receptor-like"/>
    <property type="match status" value="1"/>
</dbReference>
<name>A0AAD4N8M4_9BILA</name>
<feature type="transmembrane region" description="Helical" evidence="1">
    <location>
        <begin position="82"/>
        <end position="99"/>
    </location>
</feature>
<dbReference type="EMBL" id="JAKKPZ010000007">
    <property type="protein sequence ID" value="KAI1719138.1"/>
    <property type="molecule type" value="Genomic_DNA"/>
</dbReference>
<feature type="transmembrane region" description="Helical" evidence="1">
    <location>
        <begin position="477"/>
        <end position="497"/>
    </location>
</feature>
<feature type="transmembrane region" description="Helical" evidence="1">
    <location>
        <begin position="12"/>
        <end position="30"/>
    </location>
</feature>
<feature type="transmembrane region" description="Helical" evidence="1">
    <location>
        <begin position="133"/>
        <end position="155"/>
    </location>
</feature>
<evidence type="ECO:0000313" key="3">
    <source>
        <dbReference type="EMBL" id="KAI1719138.1"/>
    </source>
</evidence>
<dbReference type="Pfam" id="PF10328">
    <property type="entry name" value="7TM_GPCR_Srx"/>
    <property type="match status" value="1"/>
</dbReference>
<feature type="transmembrane region" description="Helical" evidence="1">
    <location>
        <begin position="320"/>
        <end position="346"/>
    </location>
</feature>
<feature type="transmembrane region" description="Helical" evidence="1">
    <location>
        <begin position="221"/>
        <end position="241"/>
    </location>
</feature>
<feature type="transmembrane region" description="Helical" evidence="1">
    <location>
        <begin position="509"/>
        <end position="531"/>
    </location>
</feature>
<evidence type="ECO:0000259" key="2">
    <source>
        <dbReference type="Pfam" id="PF10328"/>
    </source>
</evidence>
<evidence type="ECO:0000256" key="1">
    <source>
        <dbReference type="SAM" id="Phobius"/>
    </source>
</evidence>
<gene>
    <name evidence="3" type="ORF">DdX_06265</name>
</gene>
<organism evidence="3 4">
    <name type="scientific">Ditylenchus destructor</name>
    <dbReference type="NCBI Taxonomy" id="166010"/>
    <lineage>
        <taxon>Eukaryota</taxon>
        <taxon>Metazoa</taxon>
        <taxon>Ecdysozoa</taxon>
        <taxon>Nematoda</taxon>
        <taxon>Chromadorea</taxon>
        <taxon>Rhabditida</taxon>
        <taxon>Tylenchina</taxon>
        <taxon>Tylenchomorpha</taxon>
        <taxon>Sphaerularioidea</taxon>
        <taxon>Anguinidae</taxon>
        <taxon>Anguininae</taxon>
        <taxon>Ditylenchus</taxon>
    </lineage>
</organism>
<feature type="transmembrane region" description="Helical" evidence="1">
    <location>
        <begin position="367"/>
        <end position="386"/>
    </location>
</feature>
<keyword evidence="1" id="KW-0472">Membrane</keyword>
<dbReference type="Proteomes" id="UP001201812">
    <property type="component" value="Unassembled WGS sequence"/>
</dbReference>
<protein>
    <submittedName>
        <fullName evidence="3">Serpentine type 7TM GPCR chemoreceptor srx domain-containing protein</fullName>
    </submittedName>
</protein>
<keyword evidence="1" id="KW-1133">Transmembrane helix</keyword>
<sequence length="575" mass="65057">MTCYRIMLSISVLEAIQLLCHGLMSLVVVLDIELVGFFASLMGAAVVSSWICMIPQHVLLAFNRLLVLSDISGRENSNKRTFNILLLICWLWGILYFVVLQTPMCKITFISEPSAFEYEANETLSNVISLMDIVVMVASPIACLILYFVIVCKIVKHRRRFFEHSSQRWANNSAPANAKILAGAELRLLLQAFLGFALIGLLILANYSLGLLFPITSTTLTAIYALWIACCTFSSIFYLIINKILRRRAIALLFHCAKQNDGFSNKTHGSATPKTFVAYADYRKTMCIRMMLSISVLEAIQLSCHFLMSLAVIFDVKLVGWTATIIGAAVLSSWYAMLPQHTLLALNRFLILGDMYGRGARNRYSSIIFNILLSVCWFWGFSYFALMQTPLSRISFIPQWSTFQYNYEKTFGKITKILGMVNTAGSPTICLGIYLIILYKLVRHRRRFSKHSSDRWVNTVCNSSEAPKLMNAAELRLLLQAFLGFLLIELNIAVNYLLNMSVIPISPNILCAIYGIWITCCTFSSILYLVINKTLRRRAFLLLFRWSKENDSSTITVSHISVTQKVTMRPRAVTS</sequence>
<dbReference type="InterPro" id="IPR019430">
    <property type="entry name" value="7TM_GPCR_serpentine_rcpt_Srx"/>
</dbReference>
<proteinExistence type="predicted"/>
<reference evidence="3" key="1">
    <citation type="submission" date="2022-01" db="EMBL/GenBank/DDBJ databases">
        <title>Genome Sequence Resource for Two Populations of Ditylenchus destructor, the Migratory Endoparasitic Phytonematode.</title>
        <authorList>
            <person name="Zhang H."/>
            <person name="Lin R."/>
            <person name="Xie B."/>
        </authorList>
    </citation>
    <scope>NUCLEOTIDE SEQUENCE</scope>
    <source>
        <strain evidence="3">BazhouSP</strain>
    </source>
</reference>
<accession>A0AAD4N8M4</accession>
<feature type="transmembrane region" description="Helical" evidence="1">
    <location>
        <begin position="188"/>
        <end position="209"/>
    </location>
</feature>
<evidence type="ECO:0000313" key="4">
    <source>
        <dbReference type="Proteomes" id="UP001201812"/>
    </source>
</evidence>
<keyword evidence="1" id="KW-0812">Transmembrane</keyword>
<feature type="transmembrane region" description="Helical" evidence="1">
    <location>
        <begin position="292"/>
        <end position="314"/>
    </location>
</feature>
<comment type="caution">
    <text evidence="3">The sequence shown here is derived from an EMBL/GenBank/DDBJ whole genome shotgun (WGS) entry which is preliminary data.</text>
</comment>